<dbReference type="InterPro" id="IPR007138">
    <property type="entry name" value="ABM_dom"/>
</dbReference>
<protein>
    <recommendedName>
        <fullName evidence="1">ABM domain-containing protein</fullName>
    </recommendedName>
</protein>
<dbReference type="Gene3D" id="3.30.70.100">
    <property type="match status" value="1"/>
</dbReference>
<evidence type="ECO:0000313" key="2">
    <source>
        <dbReference type="EMBL" id="SVE24861.1"/>
    </source>
</evidence>
<dbReference type="Pfam" id="PF03992">
    <property type="entry name" value="ABM"/>
    <property type="match status" value="1"/>
</dbReference>
<gene>
    <name evidence="2" type="ORF">METZ01_LOCUS477715</name>
</gene>
<name>A0A383BY92_9ZZZZ</name>
<reference evidence="2" key="1">
    <citation type="submission" date="2018-05" db="EMBL/GenBank/DDBJ databases">
        <authorList>
            <person name="Lanie J.A."/>
            <person name="Ng W.-L."/>
            <person name="Kazmierczak K.M."/>
            <person name="Andrzejewski T.M."/>
            <person name="Davidsen T.M."/>
            <person name="Wayne K.J."/>
            <person name="Tettelin H."/>
            <person name="Glass J.I."/>
            <person name="Rusch D."/>
            <person name="Podicherti R."/>
            <person name="Tsui H.-C.T."/>
            <person name="Winkler M.E."/>
        </authorList>
    </citation>
    <scope>NUCLEOTIDE SEQUENCE</scope>
</reference>
<dbReference type="AlphaFoldDB" id="A0A383BY92"/>
<dbReference type="SUPFAM" id="SSF54909">
    <property type="entry name" value="Dimeric alpha+beta barrel"/>
    <property type="match status" value="1"/>
</dbReference>
<sequence>MYIAMNRFRVAKGSEQKFETIWTSRKTHLDEVPGFKEFHLLRGPESEDHTLYASHTIWESRGNFEAWTKSEAFRKAHAGAAKKDRSGSSIYLGPPRFEGFEAILEKTKV</sequence>
<evidence type="ECO:0000259" key="1">
    <source>
        <dbReference type="PROSITE" id="PS51725"/>
    </source>
</evidence>
<dbReference type="InterPro" id="IPR050404">
    <property type="entry name" value="Heme-degrading_MO"/>
</dbReference>
<organism evidence="2">
    <name type="scientific">marine metagenome</name>
    <dbReference type="NCBI Taxonomy" id="408172"/>
    <lineage>
        <taxon>unclassified sequences</taxon>
        <taxon>metagenomes</taxon>
        <taxon>ecological metagenomes</taxon>
    </lineage>
</organism>
<feature type="domain" description="ABM" evidence="1">
    <location>
        <begin position="2"/>
        <end position="93"/>
    </location>
</feature>
<dbReference type="InterPro" id="IPR011008">
    <property type="entry name" value="Dimeric_a/b-barrel"/>
</dbReference>
<proteinExistence type="predicted"/>
<dbReference type="PANTHER" id="PTHR34474:SF2">
    <property type="entry name" value="SIGNAL TRANSDUCTION PROTEIN TRAP"/>
    <property type="match status" value="1"/>
</dbReference>
<dbReference type="EMBL" id="UINC01204230">
    <property type="protein sequence ID" value="SVE24861.1"/>
    <property type="molecule type" value="Genomic_DNA"/>
</dbReference>
<dbReference type="PROSITE" id="PS51725">
    <property type="entry name" value="ABM"/>
    <property type="match status" value="1"/>
</dbReference>
<dbReference type="PANTHER" id="PTHR34474">
    <property type="entry name" value="SIGNAL TRANSDUCTION PROTEIN TRAP"/>
    <property type="match status" value="1"/>
</dbReference>
<accession>A0A383BY92</accession>